<accession>A0AAT9HDT3</accession>
<dbReference type="EMBL" id="AP035768">
    <property type="protein sequence ID" value="BFO15507.1"/>
    <property type="molecule type" value="Genomic_DNA"/>
</dbReference>
<evidence type="ECO:0000313" key="1">
    <source>
        <dbReference type="EMBL" id="BFO15507.1"/>
    </source>
</evidence>
<reference evidence="1" key="1">
    <citation type="submission" date="2024-06" db="EMBL/GenBank/DDBJ databases">
        <authorList>
            <consortium name="consrtm"/>
            <person name="Uemura M."/>
            <person name="Terahara T."/>
        </authorList>
    </citation>
    <scope>NUCLEOTIDE SEQUENCE</scope>
    <source>
        <strain evidence="1">KM77-8</strain>
    </source>
</reference>
<protein>
    <submittedName>
        <fullName evidence="1">Uncharacterized protein</fullName>
    </submittedName>
</protein>
<name>A0AAT9HDT3_9ACTN</name>
<gene>
    <name evidence="1" type="ORF">SHKM778_18950</name>
</gene>
<sequence>MSARTTGGLGLVRSSNAGKLTWTLVGSGALAHARTDHVHTVELEATAVDKQVLHVAVEDAMAALDRYGASLASTPGGADWLKVQHVPVRRFVVEIVRKLLALNAWAPFASAPGPLALAPYEGLVGLRSSSSREYLAYTVTWSGVAYLLGASAPHNPTCSAQLRNRARMSTANTAPSPLPRTSRCKTFWRCRGPPATQTR</sequence>
<reference evidence="1" key="2">
    <citation type="submission" date="2024-07" db="EMBL/GenBank/DDBJ databases">
        <title>Streptomyces haneummycinica sp. nov., a new antibiotic-producing actinobacterium isolated from marine sediment.</title>
        <authorList>
            <person name="Uemura M."/>
            <person name="Hamada M."/>
            <person name="Hirano S."/>
            <person name="Kobayashi K."/>
            <person name="Ohshiro T."/>
            <person name="Kobayashi T."/>
            <person name="Terahara T."/>
        </authorList>
    </citation>
    <scope>NUCLEOTIDE SEQUENCE</scope>
    <source>
        <strain evidence="1">KM77-8</strain>
    </source>
</reference>
<dbReference type="AlphaFoldDB" id="A0AAT9HDT3"/>
<proteinExistence type="predicted"/>
<organism evidence="1">
    <name type="scientific">Streptomyces haneummycinicus</name>
    <dbReference type="NCBI Taxonomy" id="3074435"/>
    <lineage>
        <taxon>Bacteria</taxon>
        <taxon>Bacillati</taxon>
        <taxon>Actinomycetota</taxon>
        <taxon>Actinomycetes</taxon>
        <taxon>Kitasatosporales</taxon>
        <taxon>Streptomycetaceae</taxon>
        <taxon>Streptomyces</taxon>
    </lineage>
</organism>